<comment type="caution">
    <text evidence="1">The sequence shown here is derived from an EMBL/GenBank/DDBJ whole genome shotgun (WGS) entry which is preliminary data.</text>
</comment>
<gene>
    <name evidence="1" type="ORF">ACFQ2C_10460</name>
</gene>
<evidence type="ECO:0000313" key="2">
    <source>
        <dbReference type="Proteomes" id="UP001597205"/>
    </source>
</evidence>
<proteinExistence type="predicted"/>
<accession>A0ABW3RLG8</accession>
<organism evidence="1 2">
    <name type="scientific">Sphingobacterium daejeonense</name>
    <dbReference type="NCBI Taxonomy" id="371142"/>
    <lineage>
        <taxon>Bacteria</taxon>
        <taxon>Pseudomonadati</taxon>
        <taxon>Bacteroidota</taxon>
        <taxon>Sphingobacteriia</taxon>
        <taxon>Sphingobacteriales</taxon>
        <taxon>Sphingobacteriaceae</taxon>
        <taxon>Sphingobacterium</taxon>
    </lineage>
</organism>
<sequence length="80" mass="9629">MTKKRARLFKSSTVFRLVPHPFDLKRNPLKRYDENRAFTDAVANLTPPAFELFYLHHLEHFLESRSGNFREFNLRMNLHP</sequence>
<keyword evidence="2" id="KW-1185">Reference proteome</keyword>
<name>A0ABW3RLG8_9SPHI</name>
<evidence type="ECO:0000313" key="1">
    <source>
        <dbReference type="EMBL" id="MFD1166025.1"/>
    </source>
</evidence>
<protein>
    <submittedName>
        <fullName evidence="1">Uncharacterized protein</fullName>
    </submittedName>
</protein>
<reference evidence="2" key="1">
    <citation type="journal article" date="2019" name="Int. J. Syst. Evol. Microbiol.">
        <title>The Global Catalogue of Microorganisms (GCM) 10K type strain sequencing project: providing services to taxonomists for standard genome sequencing and annotation.</title>
        <authorList>
            <consortium name="The Broad Institute Genomics Platform"/>
            <consortium name="The Broad Institute Genome Sequencing Center for Infectious Disease"/>
            <person name="Wu L."/>
            <person name="Ma J."/>
        </authorList>
    </citation>
    <scope>NUCLEOTIDE SEQUENCE [LARGE SCALE GENOMIC DNA]</scope>
    <source>
        <strain evidence="2">CCUG 52468</strain>
    </source>
</reference>
<dbReference type="EMBL" id="JBHTKY010000014">
    <property type="protein sequence ID" value="MFD1166025.1"/>
    <property type="molecule type" value="Genomic_DNA"/>
</dbReference>
<dbReference type="RefSeq" id="WP_380896390.1">
    <property type="nucleotide sequence ID" value="NZ_JBHTKY010000014.1"/>
</dbReference>
<dbReference type="Proteomes" id="UP001597205">
    <property type="component" value="Unassembled WGS sequence"/>
</dbReference>